<evidence type="ECO:0000256" key="5">
    <source>
        <dbReference type="RuleBase" id="RU366062"/>
    </source>
</evidence>
<accession>E4KQ86</accession>
<keyword evidence="4 5" id="KW-0560">Oxidoreductase</keyword>
<comment type="similarity">
    <text evidence="5">Belongs to the FAD-dependent oxidoreductase 2 family. FRD/SDH subfamily.</text>
</comment>
<dbReference type="Gene3D" id="3.50.50.60">
    <property type="entry name" value="FAD/NAD(P)-binding domain"/>
    <property type="match status" value="1"/>
</dbReference>
<dbReference type="FunFam" id="3.90.700.10:FF:000007">
    <property type="entry name" value="NADH-dependent fumarate reductase"/>
    <property type="match status" value="1"/>
</dbReference>
<keyword evidence="2 5" id="KW-0285">Flavoprotein</keyword>
<dbReference type="eggNOG" id="COG1053">
    <property type="taxonomic scope" value="Bacteria"/>
</dbReference>
<dbReference type="EMBL" id="AENN01000016">
    <property type="protein sequence ID" value="EFR30880.1"/>
    <property type="molecule type" value="Genomic_DNA"/>
</dbReference>
<evidence type="ECO:0000256" key="1">
    <source>
        <dbReference type="ARBA" id="ARBA00001974"/>
    </source>
</evidence>
<dbReference type="PRINTS" id="PR00411">
    <property type="entry name" value="PNDRDTASEI"/>
</dbReference>
<dbReference type="InterPro" id="IPR050315">
    <property type="entry name" value="FAD-oxidoreductase_2"/>
</dbReference>
<protein>
    <submittedName>
        <fullName evidence="7">Fumarate reductase flavoprotein subunit</fullName>
        <ecNumber evidence="7">1.3.1.6</ecNumber>
    </submittedName>
</protein>
<dbReference type="OrthoDB" id="9806724at2"/>
<comment type="caution">
    <text evidence="7">The sequence shown here is derived from an EMBL/GenBank/DDBJ whole genome shotgun (WGS) entry which is preliminary data.</text>
</comment>
<evidence type="ECO:0000256" key="2">
    <source>
        <dbReference type="ARBA" id="ARBA00022630"/>
    </source>
</evidence>
<dbReference type="SUPFAM" id="SSF51905">
    <property type="entry name" value="FAD/NAD(P)-binding domain"/>
    <property type="match status" value="1"/>
</dbReference>
<organism evidence="7 8">
    <name type="scientific">Eremococcus coleocola ACS-139-V-Col8</name>
    <dbReference type="NCBI Taxonomy" id="908337"/>
    <lineage>
        <taxon>Bacteria</taxon>
        <taxon>Bacillati</taxon>
        <taxon>Bacillota</taxon>
        <taxon>Bacilli</taxon>
        <taxon>Lactobacillales</taxon>
        <taxon>Aerococcaceae</taxon>
        <taxon>Eremococcus</taxon>
    </lineage>
</organism>
<dbReference type="RefSeq" id="WP_006418666.1">
    <property type="nucleotide sequence ID" value="NZ_AENN01000016.1"/>
</dbReference>
<dbReference type="InterPro" id="IPR036188">
    <property type="entry name" value="FAD/NAD-bd_sf"/>
</dbReference>
<feature type="signal peptide" evidence="5">
    <location>
        <begin position="1"/>
        <end position="27"/>
    </location>
</feature>
<dbReference type="InterPro" id="IPR010960">
    <property type="entry name" value="Flavocytochrome_c"/>
</dbReference>
<name>E4KQ86_9LACT</name>
<dbReference type="SUPFAM" id="SSF56425">
    <property type="entry name" value="Succinate dehydrogenase/fumarate reductase flavoprotein, catalytic domain"/>
    <property type="match status" value="1"/>
</dbReference>
<dbReference type="InterPro" id="IPR027477">
    <property type="entry name" value="Succ_DH/fumarate_Rdtase_cat_sf"/>
</dbReference>
<dbReference type="EC" id="1.3.1.6" evidence="7"/>
<dbReference type="NCBIfam" id="NF005064">
    <property type="entry name" value="PRK06481.1"/>
    <property type="match status" value="1"/>
</dbReference>
<feature type="domain" description="FAD-dependent oxidoreductase 2 FAD-binding" evidence="6">
    <location>
        <begin position="57"/>
        <end position="479"/>
    </location>
</feature>
<evidence type="ECO:0000256" key="4">
    <source>
        <dbReference type="ARBA" id="ARBA00023002"/>
    </source>
</evidence>
<feature type="chain" id="PRO_5022273073" evidence="5">
    <location>
        <begin position="28"/>
        <end position="499"/>
    </location>
</feature>
<dbReference type="PANTHER" id="PTHR43400">
    <property type="entry name" value="FUMARATE REDUCTASE"/>
    <property type="match status" value="1"/>
</dbReference>
<gene>
    <name evidence="7" type="ORF">HMPREF9257_1686</name>
</gene>
<dbReference type="GO" id="GO:0033765">
    <property type="term" value="F:steroid dehydrogenase activity, acting on the CH-CH group of donors"/>
    <property type="evidence" value="ECO:0007669"/>
    <property type="project" value="UniProtKB-ARBA"/>
</dbReference>
<comment type="cofactor">
    <cofactor evidence="1">
        <name>FAD</name>
        <dbReference type="ChEBI" id="CHEBI:57692"/>
    </cofactor>
</comment>
<keyword evidence="5" id="KW-0732">Signal</keyword>
<dbReference type="AlphaFoldDB" id="E4KQ86"/>
<dbReference type="Pfam" id="PF00890">
    <property type="entry name" value="FAD_binding_2"/>
    <property type="match status" value="1"/>
</dbReference>
<dbReference type="GO" id="GO:0016156">
    <property type="term" value="F:fumarate reductase (NADH) activity"/>
    <property type="evidence" value="ECO:0007669"/>
    <property type="project" value="UniProtKB-EC"/>
</dbReference>
<evidence type="ECO:0000259" key="6">
    <source>
        <dbReference type="Pfam" id="PF00890"/>
    </source>
</evidence>
<dbReference type="NCBIfam" id="TIGR01813">
    <property type="entry name" value="flavo_cyto_c"/>
    <property type="match status" value="1"/>
</dbReference>
<dbReference type="PANTHER" id="PTHR43400:SF7">
    <property type="entry name" value="FAD-DEPENDENT OXIDOREDUCTASE 2 FAD BINDING DOMAIN-CONTAINING PROTEIN"/>
    <property type="match status" value="1"/>
</dbReference>
<sequence>MKKKISYLFISMMLVLAVLVPSLSVFAEESTSESEDAVSGASQKEYTDPAELAESYDIVIVGAGGAGMAAAIAAHDGGANVAILEKMPIVGGNSSKSSAGMNASETKFQKEQGIEDSNDKFFEETLKGGKETNDQELLHFLVDHSADAIDWLDSMGITLNNITTTGGMSVQRTHRPEDGSAVGQYLVEGLYANVTERKIPTFVNADVKELLVDDNNAVTGVKVNIEGQEKEVSAKKVILTTGGFGANMDMVVENKPELEGFVTTNQEGSQGDGIKMAQAIGAATVDMDQIQIHPTVEQTTSFLISEAVRGEGAILVSQEGNRFFNEMETRDKVSAAIIDLPEKYAYIVGDSALKERAKQIKTYEEKGLVVEADSLEDLAKELDMPAENLTATLDAWNKSVEAGKDEEFGRETGMEEGLATGPFFAIKIAPGIHHTMGGLKINTNTEVLNEEGQPIANLYAAGELTGGIHGQNRIGGNAVADIIIFGRQAGTVASAAVAE</sequence>
<reference evidence="7 8" key="1">
    <citation type="submission" date="2010-10" db="EMBL/GenBank/DDBJ databases">
        <authorList>
            <person name="Durkin A.S."/>
            <person name="Madupu R."/>
            <person name="Torralba M."/>
            <person name="Gillis M."/>
            <person name="Methe B."/>
            <person name="Sutton G."/>
            <person name="Nelson K.E."/>
        </authorList>
    </citation>
    <scope>NUCLEOTIDE SEQUENCE [LARGE SCALE GENOMIC DNA]</scope>
    <source>
        <strain evidence="7 8">ACS-139-V-Col8</strain>
    </source>
</reference>
<dbReference type="InterPro" id="IPR003953">
    <property type="entry name" value="FAD-dep_OxRdtase_2_FAD-bd"/>
</dbReference>
<dbReference type="GO" id="GO:0010181">
    <property type="term" value="F:FMN binding"/>
    <property type="evidence" value="ECO:0007669"/>
    <property type="project" value="InterPro"/>
</dbReference>
<keyword evidence="3 5" id="KW-0274">FAD</keyword>
<evidence type="ECO:0000313" key="7">
    <source>
        <dbReference type="EMBL" id="EFR30880.1"/>
    </source>
</evidence>
<evidence type="ECO:0000313" key="8">
    <source>
        <dbReference type="Proteomes" id="UP000005990"/>
    </source>
</evidence>
<dbReference type="Proteomes" id="UP000005990">
    <property type="component" value="Unassembled WGS sequence"/>
</dbReference>
<dbReference type="Gene3D" id="3.90.700.10">
    <property type="entry name" value="Succinate dehydrogenase/fumarate reductase flavoprotein, catalytic domain"/>
    <property type="match status" value="1"/>
</dbReference>
<dbReference type="STRING" id="908337.HMPREF9257_1686"/>
<evidence type="ECO:0000256" key="3">
    <source>
        <dbReference type="ARBA" id="ARBA00022827"/>
    </source>
</evidence>
<proteinExistence type="inferred from homology"/>
<keyword evidence="8" id="KW-1185">Reference proteome</keyword>